<proteinExistence type="predicted"/>
<reference evidence="1" key="1">
    <citation type="journal article" date="2021" name="Environ. Microbiol.">
        <title>Gene family expansions and transcriptome signatures uncover fungal adaptations to wood decay.</title>
        <authorList>
            <person name="Hage H."/>
            <person name="Miyauchi S."/>
            <person name="Viragh M."/>
            <person name="Drula E."/>
            <person name="Min B."/>
            <person name="Chaduli D."/>
            <person name="Navarro D."/>
            <person name="Favel A."/>
            <person name="Norest M."/>
            <person name="Lesage-Meessen L."/>
            <person name="Balint B."/>
            <person name="Merenyi Z."/>
            <person name="de Eugenio L."/>
            <person name="Morin E."/>
            <person name="Martinez A.T."/>
            <person name="Baldrian P."/>
            <person name="Stursova M."/>
            <person name="Martinez M.J."/>
            <person name="Novotny C."/>
            <person name="Magnuson J.K."/>
            <person name="Spatafora J.W."/>
            <person name="Maurice S."/>
            <person name="Pangilinan J."/>
            <person name="Andreopoulos W."/>
            <person name="LaButti K."/>
            <person name="Hundley H."/>
            <person name="Na H."/>
            <person name="Kuo A."/>
            <person name="Barry K."/>
            <person name="Lipzen A."/>
            <person name="Henrissat B."/>
            <person name="Riley R."/>
            <person name="Ahrendt S."/>
            <person name="Nagy L.G."/>
            <person name="Grigoriev I.V."/>
            <person name="Martin F."/>
            <person name="Rosso M.N."/>
        </authorList>
    </citation>
    <scope>NUCLEOTIDE SEQUENCE</scope>
    <source>
        <strain evidence="1">CBS 384.51</strain>
    </source>
</reference>
<accession>A0ACB8UJ87</accession>
<keyword evidence="2" id="KW-1185">Reference proteome</keyword>
<dbReference type="Proteomes" id="UP001055072">
    <property type="component" value="Unassembled WGS sequence"/>
</dbReference>
<gene>
    <name evidence="1" type="ORF">BDY19DRAFT_879886</name>
</gene>
<protein>
    <submittedName>
        <fullName evidence="1">WD40 repeat-like protein</fullName>
    </submittedName>
</protein>
<comment type="caution">
    <text evidence="1">The sequence shown here is derived from an EMBL/GenBank/DDBJ whole genome shotgun (WGS) entry which is preliminary data.</text>
</comment>
<evidence type="ECO:0000313" key="1">
    <source>
        <dbReference type="EMBL" id="KAI0094370.1"/>
    </source>
</evidence>
<sequence length="1010" mass="109926">MPVAVDRTPDMGASNDTGNVGDTSLQDPISTEKAKNARLQRSPKKSRDVVEQQPIAGSSTEVAREDGSVWAWRSLTESSASKVKPVFTKDGSYFMTCSRVNVKIYSVATGQVVSTLSPPSTSKPAVKTGYGDAITSMVLSPHNPFQLFTASLDGCIRVWDFVDAVLLQTIDLGLPVLHLAAHEKFKNEVCVALSNKTKKLNVHRNPTKEDNAVVKRVSLTPTNATAREPIQQSAETRRIGKARAPVGLAFSPSGSWLVAVGAHKAYVARTTNLSAGFTKLVSPDKLTCLAFHPTEEYFATGDTRGLIRLWYCLNDNIPSGVSGVEKRAPTTTLHWHAHPVSSIAFTANGAYLLSGGEEAVLVIWQLHTGKKEFVPRVGAPISTVTLSTSTSNEEEYLLGLADASFVFIKSGTLRLGKTIARVKIDPAISHGRPSPFVRVPLAAHSISSTLVLPSSHPSTIQLFSPITSKLVSELEVSSSNRISRRDEKTLEPCRVEVSTVSDSGEWMATLDTREGEDSFRGEVYLKLWSWDRKASQWVLNTRIDRPHGLSKVTTISFRPKSRDDSALLLATTGEDGLIKMWGVRNSTTKAGETESFWVARSTVRYRSEVPSHASWAQDGSLLAVSLGPYVVLYDPSTMVVLKILTCPECNVVQSAHFISRSGRYIALKGLKDLILWDLVCDSVIWHYRSPWMITHIFSHPYDNSFVAFETDPKSSRPKTHAVKFSTTSSLPTSSHTIPFRLRGISPCPAKWLMSNEPSSFAFVGITHDWNIVIFGDQIRLADSDVGEGKGLVGGHMVPKLTLFQDIFGKGAFADVSNRYTVPSAVSSSGVQWKGKQVEEVFKTPAYLMPPLSTLFDPLMGEFLRLRVSEEEGDVEGDTDAEDEGDVSMEIEGEGGDAPIVVGNRLERIVDDKEMVGMIEVFKSYCLQPASSQPTPAPATPKLNGYHKHSPGKSSVNGVPSAAAPKVNGTLSGTSTFPAKAIENTVAESQTPERTRISPVKAGQKRKKSLG</sequence>
<dbReference type="EMBL" id="MU274900">
    <property type="protein sequence ID" value="KAI0094370.1"/>
    <property type="molecule type" value="Genomic_DNA"/>
</dbReference>
<organism evidence="1 2">
    <name type="scientific">Irpex rosettiformis</name>
    <dbReference type="NCBI Taxonomy" id="378272"/>
    <lineage>
        <taxon>Eukaryota</taxon>
        <taxon>Fungi</taxon>
        <taxon>Dikarya</taxon>
        <taxon>Basidiomycota</taxon>
        <taxon>Agaricomycotina</taxon>
        <taxon>Agaricomycetes</taxon>
        <taxon>Polyporales</taxon>
        <taxon>Irpicaceae</taxon>
        <taxon>Irpex</taxon>
    </lineage>
</organism>
<evidence type="ECO:0000313" key="2">
    <source>
        <dbReference type="Proteomes" id="UP001055072"/>
    </source>
</evidence>
<name>A0ACB8UJ87_9APHY</name>